<dbReference type="GO" id="GO:0005743">
    <property type="term" value="C:mitochondrial inner membrane"/>
    <property type="evidence" value="ECO:0007669"/>
    <property type="project" value="InterPro"/>
</dbReference>
<dbReference type="Pfam" id="PF03732">
    <property type="entry name" value="Retrotrans_gag"/>
    <property type="match status" value="1"/>
</dbReference>
<dbReference type="GO" id="GO:1990544">
    <property type="term" value="P:mitochondrial ATP transmembrane transport"/>
    <property type="evidence" value="ECO:0007669"/>
    <property type="project" value="InterPro"/>
</dbReference>
<dbReference type="Gene3D" id="1.50.40.10">
    <property type="entry name" value="Mitochondrial carrier domain"/>
    <property type="match status" value="1"/>
</dbReference>
<dbReference type="OrthoDB" id="1752047at2759"/>
<dbReference type="InterPro" id="IPR018108">
    <property type="entry name" value="MCP_transmembrane"/>
</dbReference>
<proteinExistence type="inferred from homology"/>
<organism evidence="12 13">
    <name type="scientific">Cuscuta campestris</name>
    <dbReference type="NCBI Taxonomy" id="132261"/>
    <lineage>
        <taxon>Eukaryota</taxon>
        <taxon>Viridiplantae</taxon>
        <taxon>Streptophyta</taxon>
        <taxon>Embryophyta</taxon>
        <taxon>Tracheophyta</taxon>
        <taxon>Spermatophyta</taxon>
        <taxon>Magnoliopsida</taxon>
        <taxon>eudicotyledons</taxon>
        <taxon>Gunneridae</taxon>
        <taxon>Pentapetalae</taxon>
        <taxon>asterids</taxon>
        <taxon>lamiids</taxon>
        <taxon>Solanales</taxon>
        <taxon>Convolvulaceae</taxon>
        <taxon>Cuscuteae</taxon>
        <taxon>Cuscuta</taxon>
        <taxon>Cuscuta subgen. Grammica</taxon>
        <taxon>Cuscuta sect. Cleistogrammica</taxon>
    </lineage>
</organism>
<keyword evidence="7 9" id="KW-0472">Membrane</keyword>
<evidence type="ECO:0000256" key="9">
    <source>
        <dbReference type="PROSITE-ProRule" id="PRU00282"/>
    </source>
</evidence>
<keyword evidence="13" id="KW-1185">Reference proteome</keyword>
<feature type="domain" description="Retrotransposon gag" evidence="11">
    <location>
        <begin position="523"/>
        <end position="610"/>
    </location>
</feature>
<dbReference type="GO" id="GO:0140021">
    <property type="term" value="P:mitochondrial ADP transmembrane transport"/>
    <property type="evidence" value="ECO:0007669"/>
    <property type="project" value="InterPro"/>
</dbReference>
<dbReference type="GO" id="GO:0005471">
    <property type="term" value="F:ATP:ADP antiporter activity"/>
    <property type="evidence" value="ECO:0007669"/>
    <property type="project" value="InterPro"/>
</dbReference>
<dbReference type="PANTHER" id="PTHR45635:SF45">
    <property type="entry name" value="ADP_ATP TRANSLOCASE"/>
    <property type="match status" value="1"/>
</dbReference>
<dbReference type="InterPro" id="IPR005162">
    <property type="entry name" value="Retrotrans_gag_dom"/>
</dbReference>
<feature type="compositionally biased region" description="Basic and acidic residues" evidence="10">
    <location>
        <begin position="405"/>
        <end position="435"/>
    </location>
</feature>
<dbReference type="InterPro" id="IPR023395">
    <property type="entry name" value="MCP_dom_sf"/>
</dbReference>
<dbReference type="PRINTS" id="PR00927">
    <property type="entry name" value="ADPTRNSLCASE"/>
</dbReference>
<evidence type="ECO:0000256" key="6">
    <source>
        <dbReference type="ARBA" id="ARBA00022989"/>
    </source>
</evidence>
<evidence type="ECO:0000313" key="13">
    <source>
        <dbReference type="Proteomes" id="UP000595140"/>
    </source>
</evidence>
<gene>
    <name evidence="12" type="ORF">CCAM_LOCUS22733</name>
</gene>
<evidence type="ECO:0000256" key="5">
    <source>
        <dbReference type="ARBA" id="ARBA00022737"/>
    </source>
</evidence>
<evidence type="ECO:0000259" key="11">
    <source>
        <dbReference type="Pfam" id="PF03732"/>
    </source>
</evidence>
<dbReference type="SUPFAM" id="SSF103506">
    <property type="entry name" value="Mitochondrial carrier"/>
    <property type="match status" value="1"/>
</dbReference>
<dbReference type="InterPro" id="IPR002067">
    <property type="entry name" value="MCP"/>
</dbReference>
<comment type="subcellular location">
    <subcellularLocation>
        <location evidence="1">Membrane</location>
        <topology evidence="1">Multi-pass membrane protein</topology>
    </subcellularLocation>
</comment>
<accession>A0A484LXF7</accession>
<feature type="region of interest" description="Disordered" evidence="10">
    <location>
        <begin position="702"/>
        <end position="745"/>
    </location>
</feature>
<evidence type="ECO:0000256" key="2">
    <source>
        <dbReference type="ARBA" id="ARBA00006375"/>
    </source>
</evidence>
<feature type="repeat" description="Solcar" evidence="9">
    <location>
        <begin position="79"/>
        <end position="173"/>
    </location>
</feature>
<evidence type="ECO:0000256" key="1">
    <source>
        <dbReference type="ARBA" id="ARBA00004141"/>
    </source>
</evidence>
<comment type="catalytic activity">
    <reaction evidence="8">
        <text>ADP(in) + ATP(out) = ADP(out) + ATP(in)</text>
        <dbReference type="Rhea" id="RHEA:34999"/>
        <dbReference type="ChEBI" id="CHEBI:30616"/>
        <dbReference type="ChEBI" id="CHEBI:456216"/>
    </reaction>
    <physiologicalReaction direction="left-to-right" evidence="8">
        <dbReference type="Rhea" id="RHEA:35000"/>
    </physiologicalReaction>
</comment>
<keyword evidence="3" id="KW-0813">Transport</keyword>
<evidence type="ECO:0000256" key="10">
    <source>
        <dbReference type="SAM" id="MobiDB-lite"/>
    </source>
</evidence>
<evidence type="ECO:0000256" key="3">
    <source>
        <dbReference type="ARBA" id="ARBA00022448"/>
    </source>
</evidence>
<sequence length="817" mass="92416">MADISHNPTVVQNVEVANQCQLSSNLCEDGQAMSYSRHFVFENCYITCLKECQSSLDLPSITENAAPVIVQAPPMKGFASFVVDFLMGGVSSAVLKTVAAPIERVKLLIQNQDEIIKLGRLSEPYKGIGECFSRTIKDEGFVSLWRGNTVSAIRCFPTQALLNFTFKDYFKSFLTIKKECDGYAKCLANDLKAAKMGGLSSKDKRKLSMNAKTMNILYCSLGPDEFTRVCPCKTAKEVWDLLQAMHEGDTSTKQTMLALGNSEYESFKVDQHESIQDTNRRADTQRVAQTPYLGGARPLELREVLAVLALNHEVLVGDATGEPAGGKAGPAGLEGKKKKVRRSQKKKATKPNGKTMLEDDLSRLDEEDESFSFEQASAFDRLGDPKLKKPRTSAFDRLQDTQSARNDDMRDKLRERREESLATSKADPEERRKAVEDKETIELWRMYDRLEKRLDAQNPYRQAVFSEVTPFSKRVMSCPLPDNFKTPQIKAYNETTDPQDHLARFGANVVMYAYPEEIKCRSFLATLEGQACEWFHKLPKGSIDKWSDLAHKIPEHFASSRRQKLPFSHLLNVKIRKGVQLPEFINRWEEARDVQGADDQALIAMLQAALPQGDVRKELRRNPLPTYQEMLARAKYLVLEEEDDDAPVQKEKRVGSQQEKGGKEKILVGDQTLQGIRQANRLSIQFSLYRPLLIVGKVIASKTHPRPPARPERQAPGNRTWRRPAAADAAITNGEGQEDGRRHLGRDCEDLDEDEWWNRQPLGCRFIMGGNTRGDSASSRRKWKNMVHLAEVQRPPLPKRKMKITHQSSAPIRMHCR</sequence>
<evidence type="ECO:0000256" key="8">
    <source>
        <dbReference type="ARBA" id="ARBA00024143"/>
    </source>
</evidence>
<keyword evidence="5" id="KW-0677">Repeat</keyword>
<dbReference type="AlphaFoldDB" id="A0A484LXF7"/>
<protein>
    <recommendedName>
        <fullName evidence="11">Retrotransposon gag domain-containing protein</fullName>
    </recommendedName>
</protein>
<reference evidence="12 13" key="1">
    <citation type="submission" date="2018-04" db="EMBL/GenBank/DDBJ databases">
        <authorList>
            <person name="Vogel A."/>
        </authorList>
    </citation>
    <scope>NUCLEOTIDE SEQUENCE [LARGE SCALE GENOMIC DNA]</scope>
</reference>
<dbReference type="PROSITE" id="PS50920">
    <property type="entry name" value="SOLCAR"/>
    <property type="match status" value="1"/>
</dbReference>
<comment type="similarity">
    <text evidence="2">Belongs to the mitochondrial carrier (TC 2.A.29) family.</text>
</comment>
<dbReference type="Pfam" id="PF14223">
    <property type="entry name" value="Retrotran_gag_2"/>
    <property type="match status" value="1"/>
</dbReference>
<dbReference type="Pfam" id="PF00153">
    <property type="entry name" value="Mito_carr"/>
    <property type="match status" value="1"/>
</dbReference>
<dbReference type="PRINTS" id="PR00926">
    <property type="entry name" value="MITOCARRIER"/>
</dbReference>
<feature type="region of interest" description="Disordered" evidence="10">
    <location>
        <begin position="382"/>
        <end position="435"/>
    </location>
</feature>
<feature type="region of interest" description="Disordered" evidence="10">
    <location>
        <begin position="318"/>
        <end position="360"/>
    </location>
</feature>
<keyword evidence="4 9" id="KW-0812">Transmembrane</keyword>
<dbReference type="EMBL" id="OOIL02002237">
    <property type="protein sequence ID" value="VFQ80957.1"/>
    <property type="molecule type" value="Genomic_DNA"/>
</dbReference>
<evidence type="ECO:0000256" key="4">
    <source>
        <dbReference type="ARBA" id="ARBA00022692"/>
    </source>
</evidence>
<feature type="compositionally biased region" description="Basic residues" evidence="10">
    <location>
        <begin position="336"/>
        <end position="349"/>
    </location>
</feature>
<keyword evidence="6" id="KW-1133">Transmembrane helix</keyword>
<dbReference type="PANTHER" id="PTHR45635">
    <property type="entry name" value="ADP,ATP CARRIER PROTEIN 1-RELATED-RELATED"/>
    <property type="match status" value="1"/>
</dbReference>
<dbReference type="Proteomes" id="UP000595140">
    <property type="component" value="Unassembled WGS sequence"/>
</dbReference>
<name>A0A484LXF7_9ASTE</name>
<evidence type="ECO:0000313" key="12">
    <source>
        <dbReference type="EMBL" id="VFQ80957.1"/>
    </source>
</evidence>
<evidence type="ECO:0000256" key="7">
    <source>
        <dbReference type="ARBA" id="ARBA00023136"/>
    </source>
</evidence>
<dbReference type="InterPro" id="IPR002113">
    <property type="entry name" value="ADT_euk_type"/>
</dbReference>